<dbReference type="InterPro" id="IPR002734">
    <property type="entry name" value="RibDG_C"/>
</dbReference>
<dbReference type="EMBL" id="LNYI01000046">
    <property type="protein sequence ID" value="KTD20056.1"/>
    <property type="molecule type" value="Genomic_DNA"/>
</dbReference>
<feature type="domain" description="Bacterial bifunctional deaminase-reductase C-terminal" evidence="2">
    <location>
        <begin position="19"/>
        <end position="181"/>
    </location>
</feature>
<keyword evidence="4" id="KW-0808">Transferase</keyword>
<keyword evidence="5" id="KW-1185">Reference proteome</keyword>
<dbReference type="InterPro" id="IPR050765">
    <property type="entry name" value="Riboflavin_Biosynth_HTPR"/>
</dbReference>
<reference evidence="4 5" key="1">
    <citation type="submission" date="2015-11" db="EMBL/GenBank/DDBJ databases">
        <title>Genomic analysis of 38 Legionella species identifies large and diverse effector repertoires.</title>
        <authorList>
            <person name="Burstein D."/>
            <person name="Amaro F."/>
            <person name="Zusman T."/>
            <person name="Lifshitz Z."/>
            <person name="Cohen O."/>
            <person name="Gilbert J.A."/>
            <person name="Pupko T."/>
            <person name="Shuman H.A."/>
            <person name="Segal G."/>
        </authorList>
    </citation>
    <scope>NUCLEOTIDE SEQUENCE [LARGE SCALE GENOMIC DNA]</scope>
    <source>
        <strain evidence="4 5">ATCC 49751</strain>
    </source>
</reference>
<feature type="chain" id="PRO_5006914852" evidence="1">
    <location>
        <begin position="22"/>
        <end position="401"/>
    </location>
</feature>
<gene>
    <name evidence="4" type="ORF">Llan_1985</name>
</gene>
<protein>
    <submittedName>
        <fullName evidence="4">Methyltransferase</fullName>
    </submittedName>
</protein>
<dbReference type="GO" id="GO:0008168">
    <property type="term" value="F:methyltransferase activity"/>
    <property type="evidence" value="ECO:0007669"/>
    <property type="project" value="UniProtKB-KW"/>
</dbReference>
<evidence type="ECO:0000256" key="1">
    <source>
        <dbReference type="SAM" id="SignalP"/>
    </source>
</evidence>
<dbReference type="AlphaFoldDB" id="A0A0W0VIY1"/>
<dbReference type="eggNOG" id="COG0262">
    <property type="taxonomic scope" value="Bacteria"/>
</dbReference>
<dbReference type="eggNOG" id="COG2226">
    <property type="taxonomic scope" value="Bacteria"/>
</dbReference>
<dbReference type="Gene3D" id="3.40.50.150">
    <property type="entry name" value="Vaccinia Virus protein VP39"/>
    <property type="match status" value="1"/>
</dbReference>
<dbReference type="Pfam" id="PF13649">
    <property type="entry name" value="Methyltransf_25"/>
    <property type="match status" value="1"/>
</dbReference>
<keyword evidence="1" id="KW-0732">Signal</keyword>
<evidence type="ECO:0000313" key="5">
    <source>
        <dbReference type="Proteomes" id="UP000054869"/>
    </source>
</evidence>
<sequence>MQAKFKLIKRLFMLAKCSVFIATSLDGFISRNDGSIDWLMKANTLAPAGEDGGYKSFMSTVDGLVMGRHSFEKVLSFDSWPYGDLPVVVMSSHPIKIPEHLKTYVSTSVETPVELVRRLTKQGFKHLYIDGGITIQKFLAADLINELTLTLIPVLLGSGRPLFGSLVHDIELDLLEAKCLGGGFAQLKYRIKPTNSHNVKAKNKDKMYLIYDEIIDWFDSHRNKELTMETFYLNLLQRYVPSEGKILDVGCGTGEPIARFLIEQGYKVTGVDASRKMIDLCKQRFPDGKWLFADMRTLNLQENFHAVIAWHSFFHLSHADQRITLKLFASLVRQDGLLIFTSGSEYGEVWGDNGGHDLYHASLSSEEYAKILTDNHFKVLVHNIRDPACGEATVWVAQKSK</sequence>
<accession>A0A0W0VIY1</accession>
<dbReference type="STRING" id="45067.Llan_1985"/>
<dbReference type="GO" id="GO:0008703">
    <property type="term" value="F:5-amino-6-(5-phosphoribosylamino)uracil reductase activity"/>
    <property type="evidence" value="ECO:0007669"/>
    <property type="project" value="InterPro"/>
</dbReference>
<comment type="caution">
    <text evidence="4">The sequence shown here is derived from an EMBL/GenBank/DDBJ whole genome shotgun (WGS) entry which is preliminary data.</text>
</comment>
<dbReference type="SUPFAM" id="SSF53597">
    <property type="entry name" value="Dihydrofolate reductase-like"/>
    <property type="match status" value="1"/>
</dbReference>
<dbReference type="InterPro" id="IPR041698">
    <property type="entry name" value="Methyltransf_25"/>
</dbReference>
<dbReference type="InterPro" id="IPR024072">
    <property type="entry name" value="DHFR-like_dom_sf"/>
</dbReference>
<proteinExistence type="predicted"/>
<dbReference type="PATRIC" id="fig|45067.4.peg.2078"/>
<feature type="domain" description="Methyltransferase" evidence="3">
    <location>
        <begin position="246"/>
        <end position="336"/>
    </location>
</feature>
<dbReference type="PANTHER" id="PTHR38011">
    <property type="entry name" value="DIHYDROFOLATE REDUCTASE FAMILY PROTEIN (AFU_ORTHOLOGUE AFUA_8G06820)"/>
    <property type="match status" value="1"/>
</dbReference>
<keyword evidence="4" id="KW-0489">Methyltransferase</keyword>
<name>A0A0W0VIY1_9GAMM</name>
<evidence type="ECO:0000259" key="2">
    <source>
        <dbReference type="Pfam" id="PF01872"/>
    </source>
</evidence>
<dbReference type="GO" id="GO:0032259">
    <property type="term" value="P:methylation"/>
    <property type="evidence" value="ECO:0007669"/>
    <property type="project" value="UniProtKB-KW"/>
</dbReference>
<evidence type="ECO:0000313" key="4">
    <source>
        <dbReference type="EMBL" id="KTD20056.1"/>
    </source>
</evidence>
<dbReference type="PANTHER" id="PTHR38011:SF11">
    <property type="entry name" value="2,5-DIAMINO-6-RIBOSYLAMINO-4(3H)-PYRIMIDINONE 5'-PHOSPHATE REDUCTASE"/>
    <property type="match status" value="1"/>
</dbReference>
<organism evidence="4 5">
    <name type="scientific">Legionella lansingensis</name>
    <dbReference type="NCBI Taxonomy" id="45067"/>
    <lineage>
        <taxon>Bacteria</taxon>
        <taxon>Pseudomonadati</taxon>
        <taxon>Pseudomonadota</taxon>
        <taxon>Gammaproteobacteria</taxon>
        <taxon>Legionellales</taxon>
        <taxon>Legionellaceae</taxon>
        <taxon>Legionella</taxon>
    </lineage>
</organism>
<feature type="signal peptide" evidence="1">
    <location>
        <begin position="1"/>
        <end position="21"/>
    </location>
</feature>
<dbReference type="GO" id="GO:0009231">
    <property type="term" value="P:riboflavin biosynthetic process"/>
    <property type="evidence" value="ECO:0007669"/>
    <property type="project" value="InterPro"/>
</dbReference>
<dbReference type="Proteomes" id="UP000054869">
    <property type="component" value="Unassembled WGS sequence"/>
</dbReference>
<dbReference type="InterPro" id="IPR029063">
    <property type="entry name" value="SAM-dependent_MTases_sf"/>
</dbReference>
<dbReference type="SUPFAM" id="SSF53335">
    <property type="entry name" value="S-adenosyl-L-methionine-dependent methyltransferases"/>
    <property type="match status" value="1"/>
</dbReference>
<dbReference type="RefSeq" id="WP_231950059.1">
    <property type="nucleotide sequence ID" value="NZ_CAAAJD010000027.1"/>
</dbReference>
<dbReference type="Pfam" id="PF01872">
    <property type="entry name" value="RibD_C"/>
    <property type="match status" value="1"/>
</dbReference>
<dbReference type="Gene3D" id="3.40.430.10">
    <property type="entry name" value="Dihydrofolate Reductase, subunit A"/>
    <property type="match status" value="1"/>
</dbReference>
<dbReference type="CDD" id="cd02440">
    <property type="entry name" value="AdoMet_MTases"/>
    <property type="match status" value="1"/>
</dbReference>
<evidence type="ECO:0000259" key="3">
    <source>
        <dbReference type="Pfam" id="PF13649"/>
    </source>
</evidence>